<reference evidence="1 2" key="1">
    <citation type="journal article" date="2023" name="bioRxiv">
        <title>Conserved and derived expression patterns and positive selection on dental genes reveal complex evolutionary context of ever-growing rodent molars.</title>
        <authorList>
            <person name="Calamari Z.T."/>
            <person name="Song A."/>
            <person name="Cohen E."/>
            <person name="Akter M."/>
            <person name="Roy R.D."/>
            <person name="Hallikas O."/>
            <person name="Christensen M.M."/>
            <person name="Li P."/>
            <person name="Marangoni P."/>
            <person name="Jernvall J."/>
            <person name="Klein O.D."/>
        </authorList>
    </citation>
    <scope>NUCLEOTIDE SEQUENCE [LARGE SCALE GENOMIC DNA]</scope>
    <source>
        <strain evidence="1">V071</strain>
    </source>
</reference>
<dbReference type="EMBL" id="JBBHLL010000354">
    <property type="protein sequence ID" value="KAK7805065.1"/>
    <property type="molecule type" value="Genomic_DNA"/>
</dbReference>
<evidence type="ECO:0000313" key="1">
    <source>
        <dbReference type="EMBL" id="KAK7805065.1"/>
    </source>
</evidence>
<comment type="caution">
    <text evidence="1">The sequence shown here is derived from an EMBL/GenBank/DDBJ whole genome shotgun (WGS) entry which is preliminary data.</text>
</comment>
<keyword evidence="2" id="KW-1185">Reference proteome</keyword>
<proteinExistence type="predicted"/>
<accession>A0AAW0HSC2</accession>
<gene>
    <name evidence="1" type="ORF">U0070_006471</name>
</gene>
<name>A0AAW0HSC2_MYOGA</name>
<dbReference type="AlphaFoldDB" id="A0AAW0HSC2"/>
<protein>
    <submittedName>
        <fullName evidence="1">Uncharacterized protein</fullName>
    </submittedName>
</protein>
<sequence length="107" mass="12626">MRIKNEHSWFGFMAAFWRRSCLFSPGKGGKTQIMNTLQADFIQCHLKLNLVIQPLCSQERHRVGIVSVYVLVYVAHRLLIAFMEHCYDMEEQSWQNCKHGKCMKYNV</sequence>
<organism evidence="1 2">
    <name type="scientific">Myodes glareolus</name>
    <name type="common">Bank vole</name>
    <name type="synonym">Clethrionomys glareolus</name>
    <dbReference type="NCBI Taxonomy" id="447135"/>
    <lineage>
        <taxon>Eukaryota</taxon>
        <taxon>Metazoa</taxon>
        <taxon>Chordata</taxon>
        <taxon>Craniata</taxon>
        <taxon>Vertebrata</taxon>
        <taxon>Euteleostomi</taxon>
        <taxon>Mammalia</taxon>
        <taxon>Eutheria</taxon>
        <taxon>Euarchontoglires</taxon>
        <taxon>Glires</taxon>
        <taxon>Rodentia</taxon>
        <taxon>Myomorpha</taxon>
        <taxon>Muroidea</taxon>
        <taxon>Cricetidae</taxon>
        <taxon>Arvicolinae</taxon>
        <taxon>Myodes</taxon>
    </lineage>
</organism>
<evidence type="ECO:0000313" key="2">
    <source>
        <dbReference type="Proteomes" id="UP001488838"/>
    </source>
</evidence>
<dbReference type="Proteomes" id="UP001488838">
    <property type="component" value="Unassembled WGS sequence"/>
</dbReference>